<sequence>MERQFKKTQNPKALVAEEKGETNDIVLTFYDSAISSREALKNQVRVTSSTARDKHDGQYQYSFDAETALFSGFT</sequence>
<name>A0A4Z1JBX7_9HELO</name>
<organism evidence="1 2">
    <name type="scientific">Botrytis elliptica</name>
    <dbReference type="NCBI Taxonomy" id="278938"/>
    <lineage>
        <taxon>Eukaryota</taxon>
        <taxon>Fungi</taxon>
        <taxon>Dikarya</taxon>
        <taxon>Ascomycota</taxon>
        <taxon>Pezizomycotina</taxon>
        <taxon>Leotiomycetes</taxon>
        <taxon>Helotiales</taxon>
        <taxon>Sclerotiniaceae</taxon>
        <taxon>Botrytis</taxon>
    </lineage>
</organism>
<dbReference type="EMBL" id="PQXM01000604">
    <property type="protein sequence ID" value="TGO71209.1"/>
    <property type="molecule type" value="Genomic_DNA"/>
</dbReference>
<proteinExistence type="predicted"/>
<comment type="caution">
    <text evidence="1">The sequence shown here is derived from an EMBL/GenBank/DDBJ whole genome shotgun (WGS) entry which is preliminary data.</text>
</comment>
<accession>A0A4Z1JBX7</accession>
<dbReference type="AlphaFoldDB" id="A0A4Z1JBX7"/>
<evidence type="ECO:0000313" key="1">
    <source>
        <dbReference type="EMBL" id="TGO71209.1"/>
    </source>
</evidence>
<reference evidence="1 2" key="1">
    <citation type="submission" date="2017-12" db="EMBL/GenBank/DDBJ databases">
        <title>Comparative genomics of Botrytis spp.</title>
        <authorList>
            <person name="Valero-Jimenez C.A."/>
            <person name="Tapia P."/>
            <person name="Veloso J."/>
            <person name="Silva-Moreno E."/>
            <person name="Staats M."/>
            <person name="Valdes J.H."/>
            <person name="Van Kan J.A.L."/>
        </authorList>
    </citation>
    <scope>NUCLEOTIDE SEQUENCE [LARGE SCALE GENOMIC DNA]</scope>
    <source>
        <strain evidence="1 2">Be9601</strain>
    </source>
</reference>
<evidence type="ECO:0000313" key="2">
    <source>
        <dbReference type="Proteomes" id="UP000297229"/>
    </source>
</evidence>
<gene>
    <name evidence="1" type="ORF">BELL_0606g00050</name>
</gene>
<protein>
    <submittedName>
        <fullName evidence="1">Uncharacterized protein</fullName>
    </submittedName>
</protein>
<dbReference type="Proteomes" id="UP000297229">
    <property type="component" value="Unassembled WGS sequence"/>
</dbReference>
<keyword evidence="2" id="KW-1185">Reference proteome</keyword>